<dbReference type="EMBL" id="JAQQXR010000005">
    <property type="protein sequence ID" value="MDC8758565.1"/>
    <property type="molecule type" value="Genomic_DNA"/>
</dbReference>
<dbReference type="Pfam" id="PF05962">
    <property type="entry name" value="HutD"/>
    <property type="match status" value="1"/>
</dbReference>
<keyword evidence="2" id="KW-1185">Reference proteome</keyword>
<evidence type="ECO:0000313" key="1">
    <source>
        <dbReference type="EMBL" id="MDC8758565.1"/>
    </source>
</evidence>
<gene>
    <name evidence="1" type="ORF">OIK44_13365</name>
</gene>
<proteinExistence type="predicted"/>
<organism evidence="1 2">
    <name type="scientific">Janthinobacterium fluminis</name>
    <dbReference type="NCBI Taxonomy" id="2987524"/>
    <lineage>
        <taxon>Bacteria</taxon>
        <taxon>Pseudomonadati</taxon>
        <taxon>Pseudomonadota</taxon>
        <taxon>Betaproteobacteria</taxon>
        <taxon>Burkholderiales</taxon>
        <taxon>Oxalobacteraceae</taxon>
        <taxon>Janthinobacterium</taxon>
    </lineage>
</organism>
<dbReference type="InterPro" id="IPR014710">
    <property type="entry name" value="RmlC-like_jellyroll"/>
</dbReference>
<reference evidence="1 2" key="1">
    <citation type="submission" date="2022-10" db="EMBL/GenBank/DDBJ databases">
        <title>Janthinobacterium sp. hw3 Genome sequencing.</title>
        <authorList>
            <person name="Park S."/>
        </authorList>
    </citation>
    <scope>NUCLEOTIDE SEQUENCE [LARGE SCALE GENOMIC DNA]</scope>
    <source>
        <strain evidence="2">hw3</strain>
    </source>
</reference>
<dbReference type="SUPFAM" id="SSF51182">
    <property type="entry name" value="RmlC-like cupins"/>
    <property type="match status" value="1"/>
</dbReference>
<dbReference type="PANTHER" id="PTHR37943">
    <property type="entry name" value="PROTEIN VES"/>
    <property type="match status" value="1"/>
</dbReference>
<evidence type="ECO:0000313" key="2">
    <source>
        <dbReference type="Proteomes" id="UP001221208"/>
    </source>
</evidence>
<sequence>MAQFIAHANLLATAWKNGAGSTTEIAVFPRGAGFDDFDWRISLASIARSGAFSVFPGIDRSLCLVSGEGVTLTLDGARRVALNAASPLIRFPGEAAVHADVAALTTDFNVMTRRSRCSHQFERLAAPAELARRGQTTLLFVADGAGVVARGGGQQFKLGRFDALLLDAGDATHWSLDADGGASVFVTDLIT</sequence>
<dbReference type="InterPro" id="IPR010282">
    <property type="entry name" value="Uncharacterised_HutD/Ves"/>
</dbReference>
<dbReference type="InterPro" id="IPR011051">
    <property type="entry name" value="RmlC_Cupin_sf"/>
</dbReference>
<name>A0ABT5K1L5_9BURK</name>
<protein>
    <submittedName>
        <fullName evidence="1">HutD family protein</fullName>
    </submittedName>
</protein>
<dbReference type="Proteomes" id="UP001221208">
    <property type="component" value="Unassembled WGS sequence"/>
</dbReference>
<accession>A0ABT5K1L5</accession>
<dbReference type="PANTHER" id="PTHR37943:SF1">
    <property type="entry name" value="PROTEIN VES"/>
    <property type="match status" value="1"/>
</dbReference>
<dbReference type="CDD" id="cd20293">
    <property type="entry name" value="cupin_HutD_N"/>
    <property type="match status" value="1"/>
</dbReference>
<dbReference type="RefSeq" id="WP_273671261.1">
    <property type="nucleotide sequence ID" value="NZ_JAQQXR010000005.1"/>
</dbReference>
<dbReference type="Gene3D" id="2.60.120.10">
    <property type="entry name" value="Jelly Rolls"/>
    <property type="match status" value="1"/>
</dbReference>
<comment type="caution">
    <text evidence="1">The sequence shown here is derived from an EMBL/GenBank/DDBJ whole genome shotgun (WGS) entry which is preliminary data.</text>
</comment>